<feature type="compositionally biased region" description="Polar residues" evidence="2">
    <location>
        <begin position="1095"/>
        <end position="1114"/>
    </location>
</feature>
<feature type="compositionally biased region" description="Low complexity" evidence="2">
    <location>
        <begin position="1077"/>
        <end position="1094"/>
    </location>
</feature>
<proteinExistence type="predicted"/>
<feature type="compositionally biased region" description="Low complexity" evidence="2">
    <location>
        <begin position="8"/>
        <end position="20"/>
    </location>
</feature>
<feature type="region of interest" description="Disordered" evidence="2">
    <location>
        <begin position="918"/>
        <end position="943"/>
    </location>
</feature>
<evidence type="ECO:0000313" key="5">
    <source>
        <dbReference type="Proteomes" id="UP000663879"/>
    </source>
</evidence>
<feature type="compositionally biased region" description="Low complexity" evidence="2">
    <location>
        <begin position="481"/>
        <end position="495"/>
    </location>
</feature>
<keyword evidence="5" id="KW-1185">Reference proteome</keyword>
<feature type="region of interest" description="Disordered" evidence="2">
    <location>
        <begin position="1016"/>
        <end position="1119"/>
    </location>
</feature>
<feature type="compositionally biased region" description="Basic and acidic residues" evidence="2">
    <location>
        <begin position="1480"/>
        <end position="1490"/>
    </location>
</feature>
<dbReference type="Gene3D" id="2.130.10.10">
    <property type="entry name" value="YVTN repeat-like/Quinoprotein amine dehydrogenase"/>
    <property type="match status" value="4"/>
</dbReference>
<feature type="compositionally biased region" description="Polar residues" evidence="2">
    <location>
        <begin position="1216"/>
        <end position="1227"/>
    </location>
</feature>
<dbReference type="InterPro" id="IPR001680">
    <property type="entry name" value="WD40_rpt"/>
</dbReference>
<dbReference type="InterPro" id="IPR036322">
    <property type="entry name" value="WD40_repeat_dom_sf"/>
</dbReference>
<dbReference type="PANTHER" id="PTHR45589:SF1">
    <property type="entry name" value="WD REPEAT DOMAIN 62, ISOFORM G"/>
    <property type="match status" value="1"/>
</dbReference>
<feature type="region of interest" description="Disordered" evidence="2">
    <location>
        <begin position="472"/>
        <end position="500"/>
    </location>
</feature>
<feature type="region of interest" description="Disordered" evidence="2">
    <location>
        <begin position="1200"/>
        <end position="1269"/>
    </location>
</feature>
<feature type="repeat" description="WD" evidence="1">
    <location>
        <begin position="741"/>
        <end position="776"/>
    </location>
</feature>
<evidence type="ECO:0000313" key="4">
    <source>
        <dbReference type="EMBL" id="CAF0759917.1"/>
    </source>
</evidence>
<feature type="domain" description="MABP1/WDR62 second WD40" evidence="3">
    <location>
        <begin position="511"/>
        <end position="774"/>
    </location>
</feature>
<feature type="compositionally biased region" description="Polar residues" evidence="2">
    <location>
        <begin position="1016"/>
        <end position="1025"/>
    </location>
</feature>
<dbReference type="Pfam" id="PF24782">
    <property type="entry name" value="WD40_MABP1-WDR62_2nd"/>
    <property type="match status" value="1"/>
</dbReference>
<accession>A0A813PSK2</accession>
<dbReference type="PROSITE" id="PS50082">
    <property type="entry name" value="WD_REPEATS_2"/>
    <property type="match status" value="1"/>
</dbReference>
<evidence type="ECO:0000259" key="3">
    <source>
        <dbReference type="Pfam" id="PF24782"/>
    </source>
</evidence>
<feature type="region of interest" description="Disordered" evidence="2">
    <location>
        <begin position="1470"/>
        <end position="1490"/>
    </location>
</feature>
<dbReference type="InterPro" id="IPR052779">
    <property type="entry name" value="WDR62"/>
</dbReference>
<feature type="region of interest" description="Disordered" evidence="2">
    <location>
        <begin position="1"/>
        <end position="20"/>
    </location>
</feature>
<dbReference type="OrthoDB" id="6154712at2759"/>
<dbReference type="PANTHER" id="PTHR45589">
    <property type="entry name" value="WD REPEAT DOMAIN 62, ISOFORM G"/>
    <property type="match status" value="1"/>
</dbReference>
<dbReference type="InterPro" id="IPR015943">
    <property type="entry name" value="WD40/YVTN_repeat-like_dom_sf"/>
</dbReference>
<sequence length="1490" mass="165971">MSNFPQTNNNNVNNNNLNNNNNVNSNLILQTLKRRANKIVVPLDERVTLERVYGFTSTSNTRVAQNIDGTIAYLAGCVIVLYHPGRPIPNDFIISQARKNLTTVAFSNDGRSLATGESGHDPKVRVWDVRDKVQIAEFSGHKFSIECVYFSPNINSNLLVSIGSQHDMVVNVWNLKSKFKAASNKISCKVKGISFARDGSYFVTVGNRHVKFWYLTTSSLMETVPLKGRAAILGEYKNNYFCDVVCGSDDCTHLTYALTSNGILCEFNENRYLSHAIDLRTENAYCIYADNFSLFVGCSNGNIHIFKQNNLEFLACLPRPHYLGVDVAQGIDTRHVLENINNPDLKYPDCVALSYNKSNSILTAVYNDHSIYTWDIRDISKVKKLDSHLFHSSCVSALDIYTHNQTNNLPLDSFITCSTDNTLRIWSSVSNNLNYTNTSKLKTNIYSRELLKIIYIDNDLSGLCDIDTSLSTSSNEDNDNKMNNNFSSSSSSSSSGHQVTNLPSGSINNINLDSSSVPNKLGARCLKINPFGTHLATGDRNGNIRIYDLECLEFIGTIEAHDCEILCLQYSQPESGKLLLASSSRDRLIHIFDASNSAYSPLQTIDDHSSSIAALRFCFNPLEKQLYLISCGNDKSIMFRTLSSEPCQFTRTSYAVEKQTFHDLNIDNTNSSINTISQDRMIRTYSIKDGKRLRQFRGSLNEDGHLLKMDTDRNGNLLAASCTDKCVYIWDLNTSECVGYIYGHAEVVADLKFTSDNQHLITVSGDGCIFVWRLNNLVNNNPCRRSVQQNYSHSQVAVKNGLETIFDNDECLPTWARNKLGNLTNTSNPSQVSMTTVTTSIEQTTTTTTATRRSRAVWGPSIDTSFAVMSESELNSVSLTQCTDDDEIQFPSPCVDKDYFRQVKLDSELSRRMSWAVEEDKNDDEDNNNNSSESPSDKPTRLSSTVLNSVNLTFRKDNNNESTICSSPKFEFTSDFSNILNPDSLKTPLCKNELETDSSLRRQSLSARYLMKTQQLQTNSDTPVTTIKPEVIPEIEIEPLEPKKKNMTAHTESSLSKTRTKSISGIDSLTVNKPMRRSPSASSLSNDSRSSINSIKNTKSTSAKSSPQRPQAENKSQDETNLKKALSMMSLPGKNAQVPKRNTILLPPKTMRQVKQRSIERQLTSNVITSRQLAPATTFIEQNKHLRKLSSSIQNISQSGLSLLQPPGSNLPPQAPRSSSKSPQFQLSPKKIILSDSDKQDQMMSSTSSSTSSQNEENNLRESSLSSSSSSSCSIYEQAIQLEQECESIKKKLLPLNNNNNLNTGPQLLNRSADFCQSTSNQSLKLNSLSLNSSPISQNFTGFKKPVTFASLAAAASNSNNLNILLNNSANNNSNSQNSPNSKQYSSEKVESILYEFKQNMIILDLIYNQVSKNVEDFKKLHQTANLINPSQTSATSAQTLQIIQTFNTSIYSVVKQFKAILSNQNLTTQNTTSNSNLDTKQHDADLEYV</sequence>
<dbReference type="Proteomes" id="UP000663879">
    <property type="component" value="Unassembled WGS sequence"/>
</dbReference>
<comment type="caution">
    <text evidence="4">The sequence shown here is derived from an EMBL/GenBank/DDBJ whole genome shotgun (WGS) entry which is preliminary data.</text>
</comment>
<organism evidence="4 5">
    <name type="scientific">Brachionus calyciflorus</name>
    <dbReference type="NCBI Taxonomy" id="104777"/>
    <lineage>
        <taxon>Eukaryota</taxon>
        <taxon>Metazoa</taxon>
        <taxon>Spiralia</taxon>
        <taxon>Gnathifera</taxon>
        <taxon>Rotifera</taxon>
        <taxon>Eurotatoria</taxon>
        <taxon>Monogononta</taxon>
        <taxon>Pseudotrocha</taxon>
        <taxon>Ploima</taxon>
        <taxon>Brachionidae</taxon>
        <taxon>Brachionus</taxon>
    </lineage>
</organism>
<reference evidence="4" key="1">
    <citation type="submission" date="2021-02" db="EMBL/GenBank/DDBJ databases">
        <authorList>
            <person name="Nowell W R."/>
        </authorList>
    </citation>
    <scope>NUCLEOTIDE SEQUENCE</scope>
    <source>
        <strain evidence="4">Ploen Becks lab</strain>
    </source>
</reference>
<evidence type="ECO:0000256" key="2">
    <source>
        <dbReference type="SAM" id="MobiDB-lite"/>
    </source>
</evidence>
<feature type="compositionally biased region" description="Polar residues" evidence="2">
    <location>
        <begin position="1048"/>
        <end position="1071"/>
    </location>
</feature>
<dbReference type="Pfam" id="PF00400">
    <property type="entry name" value="WD40"/>
    <property type="match status" value="2"/>
</dbReference>
<gene>
    <name evidence="4" type="ORF">OXX778_LOCUS4374</name>
</gene>
<dbReference type="InterPro" id="IPR056162">
    <property type="entry name" value="WD40_MABP1-WDR62_2nd"/>
</dbReference>
<dbReference type="SUPFAM" id="SSF50978">
    <property type="entry name" value="WD40 repeat-like"/>
    <property type="match status" value="2"/>
</dbReference>
<dbReference type="GO" id="GO:0072686">
    <property type="term" value="C:mitotic spindle"/>
    <property type="evidence" value="ECO:0007669"/>
    <property type="project" value="TreeGrafter"/>
</dbReference>
<dbReference type="EMBL" id="CAJNOC010000424">
    <property type="protein sequence ID" value="CAF0759917.1"/>
    <property type="molecule type" value="Genomic_DNA"/>
</dbReference>
<protein>
    <recommendedName>
        <fullName evidence="3">MABP1/WDR62 second WD40 domain-containing protein</fullName>
    </recommendedName>
</protein>
<dbReference type="PROSITE" id="PS50294">
    <property type="entry name" value="WD_REPEATS_REGION"/>
    <property type="match status" value="1"/>
</dbReference>
<evidence type="ECO:0000256" key="1">
    <source>
        <dbReference type="PROSITE-ProRule" id="PRU00221"/>
    </source>
</evidence>
<name>A0A813PSK2_9BILA</name>
<feature type="compositionally biased region" description="Low complexity" evidence="2">
    <location>
        <begin position="1242"/>
        <end position="1269"/>
    </location>
</feature>
<dbReference type="SMART" id="SM00320">
    <property type="entry name" value="WD40"/>
    <property type="match status" value="10"/>
</dbReference>
<keyword evidence="1" id="KW-0853">WD repeat</keyword>
<dbReference type="GO" id="GO:0007099">
    <property type="term" value="P:centriole replication"/>
    <property type="evidence" value="ECO:0007669"/>
    <property type="project" value="TreeGrafter"/>
</dbReference>